<comment type="caution">
    <text evidence="2">The sequence shown here is derived from an EMBL/GenBank/DDBJ whole genome shotgun (WGS) entry which is preliminary data.</text>
</comment>
<dbReference type="Gene3D" id="3.90.550.10">
    <property type="entry name" value="Spore Coat Polysaccharide Biosynthesis Protein SpsA, Chain A"/>
    <property type="match status" value="1"/>
</dbReference>
<dbReference type="eggNOG" id="COG0463">
    <property type="taxonomic scope" value="Bacteria"/>
</dbReference>
<dbReference type="AlphaFoldDB" id="A3XGI3"/>
<dbReference type="Proteomes" id="UP000001601">
    <property type="component" value="Unassembled WGS sequence"/>
</dbReference>
<dbReference type="PANTHER" id="PTHR22916:SF3">
    <property type="entry name" value="UDP-GLCNAC:BETAGAL BETA-1,3-N-ACETYLGLUCOSAMINYLTRANSFERASE-LIKE PROTEIN 1"/>
    <property type="match status" value="1"/>
</dbReference>
<evidence type="ECO:0000259" key="1">
    <source>
        <dbReference type="Pfam" id="PF00535"/>
    </source>
</evidence>
<dbReference type="RefSeq" id="WP_009781258.1">
    <property type="nucleotide sequence ID" value="NZ_CH672395.1"/>
</dbReference>
<dbReference type="SUPFAM" id="SSF53448">
    <property type="entry name" value="Nucleotide-diphospho-sugar transferases"/>
    <property type="match status" value="1"/>
</dbReference>
<evidence type="ECO:0000313" key="3">
    <source>
        <dbReference type="Proteomes" id="UP000001601"/>
    </source>
</evidence>
<organism evidence="2 3">
    <name type="scientific">Leeuwenhoekiella blandensis (strain CECT 7118 / CCUG 51940 / KCTC 22103 / MED217)</name>
    <name type="common">Flavobacterium sp. (strain MED217)</name>
    <dbReference type="NCBI Taxonomy" id="398720"/>
    <lineage>
        <taxon>Bacteria</taxon>
        <taxon>Pseudomonadati</taxon>
        <taxon>Bacteroidota</taxon>
        <taxon>Flavobacteriia</taxon>
        <taxon>Flavobacteriales</taxon>
        <taxon>Flavobacteriaceae</taxon>
        <taxon>Leeuwenhoekiella</taxon>
    </lineage>
</organism>
<dbReference type="EMBL" id="AANC01000001">
    <property type="protein sequence ID" value="EAQ50766.1"/>
    <property type="molecule type" value="Genomic_DNA"/>
</dbReference>
<sequence length="331" mass="39045">MPIYNGESYLQEALDSVIMQSHQNFELICVNDFSSDKTQEILEANSKEDNRIKVINNTRNLQLPASLNLGHKMATGNYITWTSHDNVLKSNCLEVLLTEINKEGLDIVFSDYNIINQDGYDVRYMKTGPVENLLFGNVIGCSFLYTRKCYSYLEPYNESFFLLEDYDFWLRASARFRMGHVNHSLYKYRIHKRSLSSAIQNNKDYLSEYDKNLSQMFSSLTRLHNWPNNIGVFLVYLTIADSKSVFFYWENKKSVLKNFSTYCRRSNQDFKLTQYFLIKRIREVILSKKELQNVRILFRIIFQTPEILFDTNFSNRTTLNILYKCLKGNLK</sequence>
<dbReference type="HOGENOM" id="CLU_838859_0_0_10"/>
<name>A3XGI3_LEEBM</name>
<dbReference type="Pfam" id="PF00535">
    <property type="entry name" value="Glycos_transf_2"/>
    <property type="match status" value="1"/>
</dbReference>
<proteinExistence type="predicted"/>
<dbReference type="InterPro" id="IPR029044">
    <property type="entry name" value="Nucleotide-diphossugar_trans"/>
</dbReference>
<reference evidence="2 3" key="1">
    <citation type="journal article" date="2007" name="Nature">
        <title>Light stimulates growth of proteorhodopsin-containing marine Flavobacteria.</title>
        <authorList>
            <person name="Gomez-Consarnau L."/>
            <person name="Gonzalez J.M."/>
            <person name="Coll-Llado M."/>
            <person name="Gourdon P."/>
            <person name="Pascher T."/>
            <person name="Neutze R."/>
            <person name="Pedros-Alio C."/>
            <person name="Pinhassi J."/>
        </authorList>
    </citation>
    <scope>NUCLEOTIDE SEQUENCE [LARGE SCALE GENOMIC DNA]</scope>
    <source>
        <strain evidence="2 3">MED217</strain>
    </source>
</reference>
<evidence type="ECO:0000313" key="2">
    <source>
        <dbReference type="EMBL" id="EAQ50766.1"/>
    </source>
</evidence>
<protein>
    <recommendedName>
        <fullName evidence="1">Glycosyltransferase 2-like domain-containing protein</fullName>
    </recommendedName>
</protein>
<dbReference type="OrthoDB" id="396512at2"/>
<keyword evidence="3" id="KW-1185">Reference proteome</keyword>
<accession>A3XGI3</accession>
<dbReference type="STRING" id="398720.MED217_14525"/>
<dbReference type="GO" id="GO:0016758">
    <property type="term" value="F:hexosyltransferase activity"/>
    <property type="evidence" value="ECO:0007669"/>
    <property type="project" value="UniProtKB-ARBA"/>
</dbReference>
<dbReference type="PANTHER" id="PTHR22916">
    <property type="entry name" value="GLYCOSYLTRANSFERASE"/>
    <property type="match status" value="1"/>
</dbReference>
<feature type="domain" description="Glycosyltransferase 2-like" evidence="1">
    <location>
        <begin position="1"/>
        <end position="127"/>
    </location>
</feature>
<dbReference type="InterPro" id="IPR001173">
    <property type="entry name" value="Glyco_trans_2-like"/>
</dbReference>
<gene>
    <name evidence="2" type="ORF">MED217_14525</name>
</gene>